<evidence type="ECO:0000313" key="2">
    <source>
        <dbReference type="EMBL" id="MFC5821979.1"/>
    </source>
</evidence>
<protein>
    <submittedName>
        <fullName evidence="2">Uncharacterized protein</fullName>
    </submittedName>
</protein>
<keyword evidence="3" id="KW-1185">Reference proteome</keyword>
<gene>
    <name evidence="2" type="ORF">ACFPUY_43450</name>
</gene>
<accession>A0ABW1C8E2</accession>
<dbReference type="Proteomes" id="UP001596096">
    <property type="component" value="Unassembled WGS sequence"/>
</dbReference>
<proteinExistence type="predicted"/>
<evidence type="ECO:0000256" key="1">
    <source>
        <dbReference type="SAM" id="MobiDB-lite"/>
    </source>
</evidence>
<dbReference type="EMBL" id="JBHSNW010000044">
    <property type="protein sequence ID" value="MFC5821979.1"/>
    <property type="molecule type" value="Genomic_DNA"/>
</dbReference>
<comment type="caution">
    <text evidence="2">The sequence shown here is derived from an EMBL/GenBank/DDBJ whole genome shotgun (WGS) entry which is preliminary data.</text>
</comment>
<reference evidence="3" key="1">
    <citation type="journal article" date="2019" name="Int. J. Syst. Evol. Microbiol.">
        <title>The Global Catalogue of Microorganisms (GCM) 10K type strain sequencing project: providing services to taxonomists for standard genome sequencing and annotation.</title>
        <authorList>
            <consortium name="The Broad Institute Genomics Platform"/>
            <consortium name="The Broad Institute Genome Sequencing Center for Infectious Disease"/>
            <person name="Wu L."/>
            <person name="Ma J."/>
        </authorList>
    </citation>
    <scope>NUCLEOTIDE SEQUENCE [LARGE SCALE GENOMIC DNA]</scope>
    <source>
        <strain evidence="3">CGMCC 4.7106</strain>
    </source>
</reference>
<name>A0ABW1C8E2_9ACTN</name>
<organism evidence="2 3">
    <name type="scientific">Nonomuraea harbinensis</name>
    <dbReference type="NCBI Taxonomy" id="1286938"/>
    <lineage>
        <taxon>Bacteria</taxon>
        <taxon>Bacillati</taxon>
        <taxon>Actinomycetota</taxon>
        <taxon>Actinomycetes</taxon>
        <taxon>Streptosporangiales</taxon>
        <taxon>Streptosporangiaceae</taxon>
        <taxon>Nonomuraea</taxon>
    </lineage>
</organism>
<sequence>MRSPRVLRRPITGNFGHPEPAGLLVARADRVNASRATQRAQATGRR</sequence>
<dbReference type="RefSeq" id="WP_219551454.1">
    <property type="nucleotide sequence ID" value="NZ_JAHKRN010000075.1"/>
</dbReference>
<feature type="region of interest" description="Disordered" evidence="1">
    <location>
        <begin position="1"/>
        <end position="20"/>
    </location>
</feature>
<evidence type="ECO:0000313" key="3">
    <source>
        <dbReference type="Proteomes" id="UP001596096"/>
    </source>
</evidence>